<protein>
    <recommendedName>
        <fullName evidence="4">Lantibiotic dehydratase</fullName>
    </recommendedName>
</protein>
<reference evidence="2 3" key="1">
    <citation type="submission" date="2020-08" db="EMBL/GenBank/DDBJ databases">
        <title>Genomic Encyclopedia of Type Strains, Phase IV (KMG-IV): sequencing the most valuable type-strain genomes for metagenomic binning, comparative biology and taxonomic classification.</title>
        <authorList>
            <person name="Goeker M."/>
        </authorList>
    </citation>
    <scope>NUCLEOTIDE SEQUENCE [LARGE SCALE GENOMIC DNA]</scope>
    <source>
        <strain evidence="2 3">DSM 45615</strain>
    </source>
</reference>
<evidence type="ECO:0000313" key="2">
    <source>
        <dbReference type="EMBL" id="MBB5134384.1"/>
    </source>
</evidence>
<organism evidence="2 3">
    <name type="scientific">Thermocatellispora tengchongensis</name>
    <dbReference type="NCBI Taxonomy" id="1073253"/>
    <lineage>
        <taxon>Bacteria</taxon>
        <taxon>Bacillati</taxon>
        <taxon>Actinomycetota</taxon>
        <taxon>Actinomycetes</taxon>
        <taxon>Streptosporangiales</taxon>
        <taxon>Streptosporangiaceae</taxon>
        <taxon>Thermocatellispora</taxon>
    </lineage>
</organism>
<proteinExistence type="predicted"/>
<dbReference type="EMBL" id="JACHGN010000008">
    <property type="protein sequence ID" value="MBB5134384.1"/>
    <property type="molecule type" value="Genomic_DNA"/>
</dbReference>
<sequence length="757" mass="81306">MSREETWTLLPTLVVRSAGFPWETVLALAHPRAGEIAGEIARLERQARDLLADRPPGGHLPRGPLSRLRNLRPLPPRTPGPPGWIAAWNKITTRLEEVRAALPAAVEADSAAAGAALAAVTADERFLDALVTSAPAVYRDVCRGVQGRRMRRQLAAYVQRLCAKCETMSFFGPIDYGRVDPRAPSGYTWAGHRACAARVAYPAARVGEALQERILADPAVVAGLVPRRKTWTRPMRDAAGVLERCDGRRTVAEIAAAAGIEVSRACAVVVAGVRRGLLTHGLCPPATVPDPLGWLRERLPAHGGPVPEAAEIAGLLERYPQAPPAEKPAIQERVAELAGEARRPAGPGERGGPRFYNDRVIVHEAARGTLRVTAGGGLAADLAGRVPRVLDLLAEDAELTRWRTNRLLAARLGRGAFRLADALRAGAGLEIRHGDRLARRVAEILRGSPPGAVSVDLAAHAREPVPPAAPVLCSADVMVAAPALEAYEPGRTPLVLGDIHDAALLTPWALQFHPDAAALTAARDDAIERALTGFTALNVIARRGGGLPPLEFPGPVLELGGVAADPRRRRIGLDTLFVHSDGERAELRAHGLAGPLLFHNGELDTAVHTALALPRIRRPALPDLPYIPRLTWDNVVVSRRRWLIGRDRFDALGAAPGDSGRLVAMARLRAEHDLPGAFFASSPAERKPIYVDSRAPALLDGLVRLARTADRLTLTETLPGPEECWLRDGGLRFAAELRCVYLRPAAGAQGEERRWTC</sequence>
<keyword evidence="3" id="KW-1185">Reference proteome</keyword>
<gene>
    <name evidence="2" type="ORF">HNP84_004116</name>
</gene>
<dbReference type="Proteomes" id="UP000578449">
    <property type="component" value="Unassembled WGS sequence"/>
</dbReference>
<feature type="region of interest" description="Disordered" evidence="1">
    <location>
        <begin position="52"/>
        <end position="79"/>
    </location>
</feature>
<dbReference type="RefSeq" id="WP_185051295.1">
    <property type="nucleotide sequence ID" value="NZ_BAABIX010000007.1"/>
</dbReference>
<accession>A0A840NZN1</accession>
<evidence type="ECO:0008006" key="4">
    <source>
        <dbReference type="Google" id="ProtNLM"/>
    </source>
</evidence>
<name>A0A840NZN1_9ACTN</name>
<comment type="caution">
    <text evidence="2">The sequence shown here is derived from an EMBL/GenBank/DDBJ whole genome shotgun (WGS) entry which is preliminary data.</text>
</comment>
<evidence type="ECO:0000256" key="1">
    <source>
        <dbReference type="SAM" id="MobiDB-lite"/>
    </source>
</evidence>
<feature type="compositionally biased region" description="Low complexity" evidence="1">
    <location>
        <begin position="54"/>
        <end position="72"/>
    </location>
</feature>
<evidence type="ECO:0000313" key="3">
    <source>
        <dbReference type="Proteomes" id="UP000578449"/>
    </source>
</evidence>
<dbReference type="AlphaFoldDB" id="A0A840NZN1"/>